<name>A0RNA0_CAMFF</name>
<keyword evidence="1" id="KW-0472">Membrane</keyword>
<dbReference type="Proteomes" id="UP000000760">
    <property type="component" value="Chromosome"/>
</dbReference>
<sequence length="41" mass="4947">MLEEPLNRLLELFFINLIILNLTTLTHKFIFLNLTSLFSYF</sequence>
<evidence type="ECO:0000256" key="1">
    <source>
        <dbReference type="SAM" id="Phobius"/>
    </source>
</evidence>
<dbReference type="AlphaFoldDB" id="A0RNA0"/>
<feature type="transmembrane region" description="Helical" evidence="1">
    <location>
        <begin position="12"/>
        <end position="31"/>
    </location>
</feature>
<organism evidence="2 3">
    <name type="scientific">Campylobacter fetus subsp. fetus (strain 82-40)</name>
    <dbReference type="NCBI Taxonomy" id="360106"/>
    <lineage>
        <taxon>Bacteria</taxon>
        <taxon>Pseudomonadati</taxon>
        <taxon>Campylobacterota</taxon>
        <taxon>Epsilonproteobacteria</taxon>
        <taxon>Campylobacterales</taxon>
        <taxon>Campylobacteraceae</taxon>
        <taxon>Campylobacter</taxon>
    </lineage>
</organism>
<gene>
    <name evidence="2" type="ordered locus">CFF8240_0489</name>
</gene>
<evidence type="ECO:0000313" key="3">
    <source>
        <dbReference type="Proteomes" id="UP000000760"/>
    </source>
</evidence>
<reference evidence="3" key="1">
    <citation type="submission" date="2006-11" db="EMBL/GenBank/DDBJ databases">
        <title>Sequence of Campylobacter fetus subsp. fetus 82-40.</title>
        <authorList>
            <person name="Fouts D.E."/>
            <person name="Nelson K.E."/>
        </authorList>
    </citation>
    <scope>NUCLEOTIDE SEQUENCE [LARGE SCALE GENOMIC DNA]</scope>
    <source>
        <strain evidence="3">82-40</strain>
    </source>
</reference>
<dbReference type="EMBL" id="CP000487">
    <property type="protein sequence ID" value="ABK82579.1"/>
    <property type="molecule type" value="Genomic_DNA"/>
</dbReference>
<dbReference type="HOGENOM" id="CLU_3267136_0_0_7"/>
<accession>A0RNA0</accession>
<protein>
    <submittedName>
        <fullName evidence="2">Uncharacterized protein</fullName>
    </submittedName>
</protein>
<keyword evidence="1" id="KW-1133">Transmembrane helix</keyword>
<evidence type="ECO:0000313" key="2">
    <source>
        <dbReference type="EMBL" id="ABK82579.1"/>
    </source>
</evidence>
<keyword evidence="1" id="KW-0812">Transmembrane</keyword>
<proteinExistence type="predicted"/>
<dbReference type="KEGG" id="cff:CFF8240_0489"/>